<feature type="transmembrane region" description="Helical" evidence="13">
    <location>
        <begin position="460"/>
        <end position="480"/>
    </location>
</feature>
<evidence type="ECO:0000256" key="12">
    <source>
        <dbReference type="ARBA" id="ARBA00023285"/>
    </source>
</evidence>
<keyword evidence="9" id="KW-0406">Ion transport</keyword>
<evidence type="ECO:0000256" key="4">
    <source>
        <dbReference type="ARBA" id="ARBA00022448"/>
    </source>
</evidence>
<feature type="transmembrane region" description="Helical" evidence="13">
    <location>
        <begin position="284"/>
        <end position="302"/>
    </location>
</feature>
<keyword evidence="4 13" id="KW-0813">Transport</keyword>
<dbReference type="InterPro" id="IPR051224">
    <property type="entry name" value="NiCoT_RcnA"/>
</dbReference>
<evidence type="ECO:0000256" key="9">
    <source>
        <dbReference type="ARBA" id="ARBA00023065"/>
    </source>
</evidence>
<evidence type="ECO:0000256" key="7">
    <source>
        <dbReference type="ARBA" id="ARBA00022692"/>
    </source>
</evidence>
<evidence type="ECO:0000256" key="13">
    <source>
        <dbReference type="RuleBase" id="RU362101"/>
    </source>
</evidence>
<evidence type="ECO:0000256" key="5">
    <source>
        <dbReference type="ARBA" id="ARBA00022475"/>
    </source>
</evidence>
<comment type="similarity">
    <text evidence="13">Belongs to the NiCoT transporter (TC 2.A.52) family.</text>
</comment>
<evidence type="ECO:0000256" key="11">
    <source>
        <dbReference type="ARBA" id="ARBA00023136"/>
    </source>
</evidence>
<evidence type="ECO:0000256" key="10">
    <source>
        <dbReference type="ARBA" id="ARBA00023112"/>
    </source>
</evidence>
<evidence type="ECO:0000256" key="2">
    <source>
        <dbReference type="ARBA" id="ARBA00004651"/>
    </source>
</evidence>
<accession>A0A6J4LKJ1</accession>
<sequence>MQYKLNRFSQLFILFFLTLSLLLTTSTRPVYSHWSDLSVAEIVVNDLQTEVTLTFPTGLTNFADDNRDSQLQPAEVRNHQTQLEKFFSQQIRLTNSSNIQGSVAVKPLEIAANTPSLIQQPNTHSTLILNYTWPASSPDKTPPLPDAISISKPNFRINYNLFLPGVPTASCQATIVQAGAVKSFVFTPQNRDFLLAGKESIWDSGWSLLLAVAGAFAWGCVHAMSPGHGKTIVGAYLVGSRATPVHALFLAATTTITHTAGVFAVGGITLFASNLIDPEKLDPWLSLISGLLVAFIGFNLLLSKIKTRLVVRTEVLKKIQTKIFNKNWFLRSKVLTAECEEPVNLLSRGSWEREFKPVKPDISHHYHDHGDGRIHSHLPPGADGSPITWKSLLALGISGGLLPCPSALVMLLSASALGNVGLGMTLVVAFSLGLALVLSAIGLILVYAKRNFDKLPKQITAVKFLPAISAMFVMFLGLGITGQAMFKILGATQ</sequence>
<dbReference type="GO" id="GO:0032025">
    <property type="term" value="P:response to cobalt ion"/>
    <property type="evidence" value="ECO:0007669"/>
    <property type="project" value="TreeGrafter"/>
</dbReference>
<keyword evidence="10" id="KW-0921">Nickel transport</keyword>
<keyword evidence="11 13" id="KW-0472">Membrane</keyword>
<comment type="function">
    <text evidence="1">Efflux system for nickel and cobalt.</text>
</comment>
<keyword evidence="5" id="KW-1003">Cell membrane</keyword>
<dbReference type="GO" id="GO:0010045">
    <property type="term" value="P:response to nickel cation"/>
    <property type="evidence" value="ECO:0007669"/>
    <property type="project" value="TreeGrafter"/>
</dbReference>
<dbReference type="AlphaFoldDB" id="A0A6J4LKJ1"/>
<dbReference type="GO" id="GO:0046583">
    <property type="term" value="F:monoatomic cation efflux transmembrane transporter activity"/>
    <property type="evidence" value="ECO:0007669"/>
    <property type="project" value="TreeGrafter"/>
</dbReference>
<dbReference type="PANTHER" id="PTHR40659">
    <property type="entry name" value="NICKEL/COBALT EFFLUX SYSTEM RCNA"/>
    <property type="match status" value="1"/>
</dbReference>
<feature type="transmembrane region" description="Helical" evidence="13">
    <location>
        <begin position="392"/>
        <end position="414"/>
    </location>
</feature>
<keyword evidence="3" id="KW-0171">Cobalt transport</keyword>
<dbReference type="GO" id="GO:0005886">
    <property type="term" value="C:plasma membrane"/>
    <property type="evidence" value="ECO:0007669"/>
    <property type="project" value="UniProtKB-SubCell"/>
</dbReference>
<keyword evidence="12" id="KW-0170">Cobalt</keyword>
<organism evidence="14">
    <name type="scientific">uncultured Microcoleus sp</name>
    <dbReference type="NCBI Taxonomy" id="259945"/>
    <lineage>
        <taxon>Bacteria</taxon>
        <taxon>Bacillati</taxon>
        <taxon>Cyanobacteriota</taxon>
        <taxon>Cyanophyceae</taxon>
        <taxon>Oscillatoriophycideae</taxon>
        <taxon>Oscillatoriales</taxon>
        <taxon>Microcoleaceae</taxon>
        <taxon>Microcoleus</taxon>
        <taxon>environmental samples</taxon>
    </lineage>
</organism>
<name>A0A6J4LKJ1_9CYAN</name>
<proteinExistence type="inferred from homology"/>
<evidence type="ECO:0000256" key="8">
    <source>
        <dbReference type="ARBA" id="ARBA00022989"/>
    </source>
</evidence>
<reference evidence="14" key="1">
    <citation type="submission" date="2020-02" db="EMBL/GenBank/DDBJ databases">
        <authorList>
            <person name="Meier V. D."/>
        </authorList>
    </citation>
    <scope>NUCLEOTIDE SEQUENCE</scope>
    <source>
        <strain evidence="14">AVDCRST_MAG84</strain>
    </source>
</reference>
<keyword evidence="6" id="KW-0533">Nickel</keyword>
<dbReference type="PANTHER" id="PTHR40659:SF1">
    <property type="entry name" value="NICKEL_COBALT EFFLUX SYSTEM RCNA"/>
    <property type="match status" value="1"/>
</dbReference>
<feature type="transmembrane region" description="Helical" evidence="13">
    <location>
        <begin position="205"/>
        <end position="224"/>
    </location>
</feature>
<evidence type="ECO:0000256" key="1">
    <source>
        <dbReference type="ARBA" id="ARBA00002510"/>
    </source>
</evidence>
<dbReference type="EMBL" id="CADCTZ010000309">
    <property type="protein sequence ID" value="CAA9331452.1"/>
    <property type="molecule type" value="Genomic_DNA"/>
</dbReference>
<dbReference type="Pfam" id="PF03824">
    <property type="entry name" value="NicO"/>
    <property type="match status" value="1"/>
</dbReference>
<dbReference type="InterPro" id="IPR011541">
    <property type="entry name" value="Ni/Co_transpt_high_affinity"/>
</dbReference>
<dbReference type="GO" id="GO:0015099">
    <property type="term" value="F:nickel cation transmembrane transporter activity"/>
    <property type="evidence" value="ECO:0007669"/>
    <property type="project" value="UniProtKB-UniRule"/>
</dbReference>
<evidence type="ECO:0000256" key="6">
    <source>
        <dbReference type="ARBA" id="ARBA00022596"/>
    </source>
</evidence>
<protein>
    <recommendedName>
        <fullName evidence="13">Nickel/cobalt efflux system</fullName>
    </recommendedName>
</protein>
<feature type="transmembrane region" description="Helical" evidence="13">
    <location>
        <begin position="245"/>
        <end position="272"/>
    </location>
</feature>
<keyword evidence="8 13" id="KW-1133">Transmembrane helix</keyword>
<keyword evidence="7 13" id="KW-0812">Transmembrane</keyword>
<gene>
    <name evidence="14" type="ORF">AVDCRST_MAG84-1880</name>
</gene>
<comment type="subcellular location">
    <subcellularLocation>
        <location evidence="2 13">Cell membrane</location>
        <topology evidence="2 13">Multi-pass membrane protein</topology>
    </subcellularLocation>
</comment>
<evidence type="ECO:0000313" key="14">
    <source>
        <dbReference type="EMBL" id="CAA9331452.1"/>
    </source>
</evidence>
<dbReference type="GO" id="GO:0006824">
    <property type="term" value="P:cobalt ion transport"/>
    <property type="evidence" value="ECO:0007669"/>
    <property type="project" value="UniProtKB-KW"/>
</dbReference>
<feature type="transmembrane region" description="Helical" evidence="13">
    <location>
        <begin position="426"/>
        <end position="448"/>
    </location>
</feature>
<evidence type="ECO:0000256" key="3">
    <source>
        <dbReference type="ARBA" id="ARBA00022426"/>
    </source>
</evidence>